<protein>
    <submittedName>
        <fullName evidence="1">Uncharacterized protein</fullName>
    </submittedName>
</protein>
<keyword evidence="2" id="KW-1185">Reference proteome</keyword>
<organism evidence="1 2">
    <name type="scientific">Mucilaginibacter pocheonensis</name>
    <dbReference type="NCBI Taxonomy" id="398050"/>
    <lineage>
        <taxon>Bacteria</taxon>
        <taxon>Pseudomonadati</taxon>
        <taxon>Bacteroidota</taxon>
        <taxon>Sphingobacteriia</taxon>
        <taxon>Sphingobacteriales</taxon>
        <taxon>Sphingobacteriaceae</taxon>
        <taxon>Mucilaginibacter</taxon>
    </lineage>
</organism>
<comment type="caution">
    <text evidence="1">The sequence shown here is derived from an EMBL/GenBank/DDBJ whole genome shotgun (WGS) entry which is preliminary data.</text>
</comment>
<gene>
    <name evidence="1" type="ORF">J2W55_005243</name>
</gene>
<evidence type="ECO:0000313" key="1">
    <source>
        <dbReference type="EMBL" id="MDR6945371.1"/>
    </source>
</evidence>
<proteinExistence type="predicted"/>
<sequence>MLELRLLTYFKKNLKIIKDTVEYLSKKSDICKLFLNKGLIIKNICHVKNL</sequence>
<reference evidence="1 2" key="1">
    <citation type="submission" date="2023-07" db="EMBL/GenBank/DDBJ databases">
        <title>Sorghum-associated microbial communities from plants grown in Nebraska, USA.</title>
        <authorList>
            <person name="Schachtman D."/>
        </authorList>
    </citation>
    <scope>NUCLEOTIDE SEQUENCE [LARGE SCALE GENOMIC DNA]</scope>
    <source>
        <strain evidence="1 2">3262</strain>
    </source>
</reference>
<name>A0ABU1TJD2_9SPHI</name>
<dbReference type="EMBL" id="JAVDUU010000006">
    <property type="protein sequence ID" value="MDR6945371.1"/>
    <property type="molecule type" value="Genomic_DNA"/>
</dbReference>
<accession>A0ABU1TJD2</accession>
<dbReference type="Proteomes" id="UP001247620">
    <property type="component" value="Unassembled WGS sequence"/>
</dbReference>
<evidence type="ECO:0000313" key="2">
    <source>
        <dbReference type="Proteomes" id="UP001247620"/>
    </source>
</evidence>